<keyword evidence="6 7" id="KW-0694">RNA-binding</keyword>
<name>A0ABU3MGG4_9PROT</name>
<dbReference type="PANTHER" id="PTHR11727">
    <property type="entry name" value="DIMETHYLADENOSINE TRANSFERASE"/>
    <property type="match status" value="1"/>
</dbReference>
<keyword evidence="1 7" id="KW-0963">Cytoplasm</keyword>
<evidence type="ECO:0000256" key="1">
    <source>
        <dbReference type="ARBA" id="ARBA00022490"/>
    </source>
</evidence>
<dbReference type="GO" id="GO:0052908">
    <property type="term" value="F:16S rRNA (adenine(1518)-N(6)/adenine(1519)-N(6))-dimethyltransferase activity"/>
    <property type="evidence" value="ECO:0007669"/>
    <property type="project" value="UniProtKB-EC"/>
</dbReference>
<evidence type="ECO:0000256" key="8">
    <source>
        <dbReference type="PROSITE-ProRule" id="PRU01026"/>
    </source>
</evidence>
<dbReference type="EMBL" id="JAVVDO010000021">
    <property type="protein sequence ID" value="MDT8332059.1"/>
    <property type="molecule type" value="Genomic_DNA"/>
</dbReference>
<evidence type="ECO:0000256" key="7">
    <source>
        <dbReference type="HAMAP-Rule" id="MF_00607"/>
    </source>
</evidence>
<feature type="compositionally biased region" description="Pro residues" evidence="9">
    <location>
        <begin position="1"/>
        <end position="10"/>
    </location>
</feature>
<evidence type="ECO:0000256" key="4">
    <source>
        <dbReference type="ARBA" id="ARBA00022679"/>
    </source>
</evidence>
<dbReference type="PROSITE" id="PS01131">
    <property type="entry name" value="RRNA_A_DIMETH"/>
    <property type="match status" value="1"/>
</dbReference>
<comment type="function">
    <text evidence="7">Specifically dimethylates two adjacent adenosines (A1518 and A1519) in the loop of a conserved hairpin near the 3'-end of 16S rRNA in the 30S particle. May play a critical role in biogenesis of 30S subunits.</text>
</comment>
<feature type="binding site" evidence="7 8">
    <location>
        <position position="89"/>
    </location>
    <ligand>
        <name>S-adenosyl-L-methionine</name>
        <dbReference type="ChEBI" id="CHEBI:59789"/>
    </ligand>
</feature>
<evidence type="ECO:0000256" key="9">
    <source>
        <dbReference type="SAM" id="MobiDB-lite"/>
    </source>
</evidence>
<dbReference type="InterPro" id="IPR023165">
    <property type="entry name" value="rRNA_Ade_diMease-like_C"/>
</dbReference>
<evidence type="ECO:0000313" key="11">
    <source>
        <dbReference type="EMBL" id="MDT8332059.1"/>
    </source>
</evidence>
<dbReference type="Proteomes" id="UP001258945">
    <property type="component" value="Unassembled WGS sequence"/>
</dbReference>
<protein>
    <recommendedName>
        <fullName evidence="7">Ribosomal RNA small subunit methyltransferase A</fullName>
        <ecNumber evidence="7">2.1.1.182</ecNumber>
    </recommendedName>
    <alternativeName>
        <fullName evidence="7">16S rRNA (adenine(1518)-N(6)/adenine(1519)-N(6))-dimethyltransferase</fullName>
    </alternativeName>
    <alternativeName>
        <fullName evidence="7">16S rRNA dimethyladenosine transferase</fullName>
    </alternativeName>
    <alternativeName>
        <fullName evidence="7">16S rRNA dimethylase</fullName>
    </alternativeName>
    <alternativeName>
        <fullName evidence="7">S-adenosylmethionine-6-N', N'-adenosyl(rRNA) dimethyltransferase</fullName>
    </alternativeName>
</protein>
<keyword evidence="3 7" id="KW-0489">Methyltransferase</keyword>
<feature type="binding site" evidence="7 8">
    <location>
        <position position="67"/>
    </location>
    <ligand>
        <name>S-adenosyl-L-methionine</name>
        <dbReference type="ChEBI" id="CHEBI:59789"/>
    </ligand>
</feature>
<dbReference type="EC" id="2.1.1.182" evidence="7"/>
<dbReference type="InterPro" id="IPR020596">
    <property type="entry name" value="rRNA_Ade_Mease_Trfase_CS"/>
</dbReference>
<dbReference type="Gene3D" id="1.10.8.100">
    <property type="entry name" value="Ribosomal RNA adenine dimethylase-like, domain 2"/>
    <property type="match status" value="1"/>
</dbReference>
<dbReference type="InterPro" id="IPR001737">
    <property type="entry name" value="KsgA/Erm"/>
</dbReference>
<comment type="similarity">
    <text evidence="7">Belongs to the class I-like SAM-binding methyltransferase superfamily. rRNA adenine N(6)-methyltransferase family. RsmA subfamily.</text>
</comment>
<dbReference type="PANTHER" id="PTHR11727:SF7">
    <property type="entry name" value="DIMETHYLADENOSINE TRANSFERASE-RELATED"/>
    <property type="match status" value="1"/>
</dbReference>
<evidence type="ECO:0000313" key="12">
    <source>
        <dbReference type="Proteomes" id="UP001258945"/>
    </source>
</evidence>
<dbReference type="SUPFAM" id="SSF53335">
    <property type="entry name" value="S-adenosyl-L-methionine-dependent methyltransferases"/>
    <property type="match status" value="1"/>
</dbReference>
<comment type="subcellular location">
    <subcellularLocation>
        <location evidence="7">Cytoplasm</location>
    </subcellularLocation>
</comment>
<dbReference type="InterPro" id="IPR029063">
    <property type="entry name" value="SAM-dependent_MTases_sf"/>
</dbReference>
<comment type="catalytic activity">
    <reaction evidence="7">
        <text>adenosine(1518)/adenosine(1519) in 16S rRNA + 4 S-adenosyl-L-methionine = N(6)-dimethyladenosine(1518)/N(6)-dimethyladenosine(1519) in 16S rRNA + 4 S-adenosyl-L-homocysteine + 4 H(+)</text>
        <dbReference type="Rhea" id="RHEA:19609"/>
        <dbReference type="Rhea" id="RHEA-COMP:10232"/>
        <dbReference type="Rhea" id="RHEA-COMP:10233"/>
        <dbReference type="ChEBI" id="CHEBI:15378"/>
        <dbReference type="ChEBI" id="CHEBI:57856"/>
        <dbReference type="ChEBI" id="CHEBI:59789"/>
        <dbReference type="ChEBI" id="CHEBI:74411"/>
        <dbReference type="ChEBI" id="CHEBI:74493"/>
        <dbReference type="EC" id="2.1.1.182"/>
    </reaction>
</comment>
<feature type="domain" description="Ribosomal RNA adenine methylase transferase N-terminal" evidence="10">
    <location>
        <begin position="47"/>
        <end position="219"/>
    </location>
</feature>
<feature type="binding site" evidence="7 8">
    <location>
        <position position="40"/>
    </location>
    <ligand>
        <name>S-adenosyl-L-methionine</name>
        <dbReference type="ChEBI" id="CHEBI:59789"/>
    </ligand>
</feature>
<evidence type="ECO:0000256" key="5">
    <source>
        <dbReference type="ARBA" id="ARBA00022691"/>
    </source>
</evidence>
<organism evidence="11 12">
    <name type="scientific">Roseomonas gilardii</name>
    <dbReference type="NCBI Taxonomy" id="257708"/>
    <lineage>
        <taxon>Bacteria</taxon>
        <taxon>Pseudomonadati</taxon>
        <taxon>Pseudomonadota</taxon>
        <taxon>Alphaproteobacteria</taxon>
        <taxon>Acetobacterales</taxon>
        <taxon>Roseomonadaceae</taxon>
        <taxon>Roseomonas</taxon>
    </lineage>
</organism>
<evidence type="ECO:0000256" key="2">
    <source>
        <dbReference type="ARBA" id="ARBA00022552"/>
    </source>
</evidence>
<proteinExistence type="inferred from homology"/>
<sequence>MSDAPTPDPASEPASPGALPSLRDTVARHGLDARKSLGQHFLLDPAVCERVARQAGDLAGRHVVEVGPGPGGLTRALLASPAAHVTAIELDRRAIAALAELSAAFPGRLTVMEADALSVDAAAITGAPRKVVANLPYNVGTPLLVNWLSQAGLWESLTLMFQLEVAERIVAAPDTEHYGRLAVLAQWRCAAGMVLRLPPGAFSPPPKVWSAVVHLVPRPVQPEPALARAMERVTAAAFGQRRKMLRGSLKSLGQAEALLSGCGIEPTRRAETLDIAEFEALAQALLARGAG</sequence>
<keyword evidence="4 7" id="KW-0808">Transferase</keyword>
<dbReference type="NCBIfam" id="TIGR00755">
    <property type="entry name" value="ksgA"/>
    <property type="match status" value="1"/>
</dbReference>
<keyword evidence="5 7" id="KW-0949">S-adenosyl-L-methionine</keyword>
<dbReference type="InterPro" id="IPR020598">
    <property type="entry name" value="rRNA_Ade_methylase_Trfase_N"/>
</dbReference>
<feature type="binding site" evidence="7 8">
    <location>
        <position position="134"/>
    </location>
    <ligand>
        <name>S-adenosyl-L-methionine</name>
        <dbReference type="ChEBI" id="CHEBI:59789"/>
    </ligand>
</feature>
<dbReference type="CDD" id="cd02440">
    <property type="entry name" value="AdoMet_MTases"/>
    <property type="match status" value="1"/>
</dbReference>
<feature type="binding site" evidence="7 8">
    <location>
        <position position="42"/>
    </location>
    <ligand>
        <name>S-adenosyl-L-methionine</name>
        <dbReference type="ChEBI" id="CHEBI:59789"/>
    </ligand>
</feature>
<dbReference type="Pfam" id="PF00398">
    <property type="entry name" value="RrnaAD"/>
    <property type="match status" value="1"/>
</dbReference>
<keyword evidence="12" id="KW-1185">Reference proteome</keyword>
<comment type="caution">
    <text evidence="11">The sequence shown here is derived from an EMBL/GenBank/DDBJ whole genome shotgun (WGS) entry which is preliminary data.</text>
</comment>
<dbReference type="PROSITE" id="PS51689">
    <property type="entry name" value="SAM_RNA_A_N6_MT"/>
    <property type="match status" value="1"/>
</dbReference>
<feature type="region of interest" description="Disordered" evidence="9">
    <location>
        <begin position="1"/>
        <end position="22"/>
    </location>
</feature>
<reference evidence="11 12" key="1">
    <citation type="journal article" date="2019" name="Microb. Pathog.">
        <title>Comparison of VITEK 2, MALDI-TOF MS, 16S rRNA gene sequencing, and whole-genome sequencing for identification of Roseomonas mucosa.</title>
        <authorList>
            <person name="Rudolph W.W."/>
            <person name="Gunzer F."/>
            <person name="Trauth M."/>
            <person name="Bunk B."/>
            <person name="Bigge R."/>
            <person name="Schrottner P."/>
        </authorList>
    </citation>
    <scope>NUCLEOTIDE SEQUENCE [LARGE SCALE GENOMIC DNA]</scope>
    <source>
        <strain evidence="11 12">DSM 103800</strain>
    </source>
</reference>
<evidence type="ECO:0000259" key="10">
    <source>
        <dbReference type="SMART" id="SM00650"/>
    </source>
</evidence>
<evidence type="ECO:0000256" key="6">
    <source>
        <dbReference type="ARBA" id="ARBA00022884"/>
    </source>
</evidence>
<dbReference type="Gene3D" id="3.40.50.150">
    <property type="entry name" value="Vaccinia Virus protein VP39"/>
    <property type="match status" value="1"/>
</dbReference>
<gene>
    <name evidence="7 11" type="primary">rsmA</name>
    <name evidence="7" type="synonym">ksgA</name>
    <name evidence="11" type="ORF">RQ831_13430</name>
</gene>
<evidence type="ECO:0000256" key="3">
    <source>
        <dbReference type="ARBA" id="ARBA00022603"/>
    </source>
</evidence>
<dbReference type="InterPro" id="IPR011530">
    <property type="entry name" value="rRNA_adenine_dimethylase"/>
</dbReference>
<accession>A0ABU3MGG4</accession>
<dbReference type="HAMAP" id="MF_00607">
    <property type="entry name" value="16SrRNA_methyltr_A"/>
    <property type="match status" value="1"/>
</dbReference>
<feature type="binding site" evidence="7 8">
    <location>
        <position position="115"/>
    </location>
    <ligand>
        <name>S-adenosyl-L-methionine</name>
        <dbReference type="ChEBI" id="CHEBI:59789"/>
    </ligand>
</feature>
<dbReference type="SMART" id="SM00650">
    <property type="entry name" value="rADc"/>
    <property type="match status" value="1"/>
</dbReference>
<dbReference type="RefSeq" id="WP_314282618.1">
    <property type="nucleotide sequence ID" value="NZ_JAVVDO010000021.1"/>
</dbReference>
<keyword evidence="2 7" id="KW-0698">rRNA processing</keyword>